<keyword evidence="6" id="KW-0472">Membrane</keyword>
<dbReference type="InterPro" id="IPR049625">
    <property type="entry name" value="Glyco_transf_61_cat"/>
</dbReference>
<evidence type="ECO:0000256" key="3">
    <source>
        <dbReference type="ARBA" id="ARBA00022679"/>
    </source>
</evidence>
<evidence type="ECO:0000256" key="6">
    <source>
        <dbReference type="ARBA" id="ARBA00023136"/>
    </source>
</evidence>
<dbReference type="Pfam" id="PF04577">
    <property type="entry name" value="Glyco_transf_61"/>
    <property type="match status" value="1"/>
</dbReference>
<name>A0AAD9MXY7_9ANNE</name>
<keyword evidence="10" id="KW-1185">Reference proteome</keyword>
<dbReference type="GO" id="GO:0035269">
    <property type="term" value="P:protein O-linked glycosylation via mannose"/>
    <property type="evidence" value="ECO:0007669"/>
    <property type="project" value="TreeGrafter"/>
</dbReference>
<dbReference type="PANTHER" id="PTHR20961">
    <property type="entry name" value="GLYCOSYLTRANSFERASE"/>
    <property type="match status" value="1"/>
</dbReference>
<feature type="domain" description="Glycosyltransferase 61 catalytic" evidence="8">
    <location>
        <begin position="170"/>
        <end position="342"/>
    </location>
</feature>
<dbReference type="AlphaFoldDB" id="A0AAD9MXY7"/>
<gene>
    <name evidence="9" type="ORF">LSH36_431g00015</name>
</gene>
<evidence type="ECO:0000256" key="1">
    <source>
        <dbReference type="ARBA" id="ARBA00004167"/>
    </source>
</evidence>
<evidence type="ECO:0000256" key="4">
    <source>
        <dbReference type="ARBA" id="ARBA00022692"/>
    </source>
</evidence>
<comment type="caution">
    <text evidence="9">The sequence shown here is derived from an EMBL/GenBank/DDBJ whole genome shotgun (WGS) entry which is preliminary data.</text>
</comment>
<comment type="subcellular location">
    <subcellularLocation>
        <location evidence="1">Membrane</location>
        <topology evidence="1">Single-pass membrane protein</topology>
    </subcellularLocation>
</comment>
<protein>
    <recommendedName>
        <fullName evidence="8">Glycosyltransferase 61 catalytic domain-containing protein</fullName>
    </recommendedName>
</protein>
<accession>A0AAD9MXY7</accession>
<evidence type="ECO:0000256" key="7">
    <source>
        <dbReference type="ARBA" id="ARBA00023180"/>
    </source>
</evidence>
<organism evidence="9 10">
    <name type="scientific">Paralvinella palmiformis</name>
    <dbReference type="NCBI Taxonomy" id="53620"/>
    <lineage>
        <taxon>Eukaryota</taxon>
        <taxon>Metazoa</taxon>
        <taxon>Spiralia</taxon>
        <taxon>Lophotrochozoa</taxon>
        <taxon>Annelida</taxon>
        <taxon>Polychaeta</taxon>
        <taxon>Sedentaria</taxon>
        <taxon>Canalipalpata</taxon>
        <taxon>Terebellida</taxon>
        <taxon>Terebelliformia</taxon>
        <taxon>Alvinellidae</taxon>
        <taxon>Paralvinella</taxon>
    </lineage>
</organism>
<dbReference type="PANTHER" id="PTHR20961:SF38">
    <property type="entry name" value="PROTEIN O-LINKED-MANNOSE BETA-1,4-N-ACETYLGLUCOSAMINYLTRANSFERASE 2"/>
    <property type="match status" value="1"/>
</dbReference>
<sequence length="399" mass="45443">MVIADAQSPDYFETLENLRDIKTVFYEDSVSSIAHYLRNEYYDYMSNDCRLLEKNSKSGNFLGRKTYGSGCRESFKETWCGHTLADVALDVGLPVLEGIPFKRDGQRIVTFIHIIQDAVSFRDGDVYFGRVKIIPQRCKRNLAKSCPKPLTGIPRYKAVFTITQYWGNGFYHSTLEDLPRISPYLGFLRQNRHIRIHVPAKMIYFSLLGIDNSRLITEPVIHADILYMPAGGPCGNSPVFTTQVLAGVLTGAIDESHSDSTEADTIVLIKRSKRRWFADHDGILRMLRARASEFKLRVDVFADNPLPGIDKTINIFNRALVVIAPHGAGEANLIFSQPGTLLIEGLCYDYENKTNLCYRNMAQTLGLRYYGLIYPYQCMNITVEQIERALLEYLKQMFQ</sequence>
<keyword evidence="3" id="KW-0808">Transferase</keyword>
<keyword evidence="7" id="KW-0325">Glycoprotein</keyword>
<keyword evidence="4" id="KW-0812">Transmembrane</keyword>
<dbReference type="GO" id="GO:0016020">
    <property type="term" value="C:membrane"/>
    <property type="evidence" value="ECO:0007669"/>
    <property type="project" value="UniProtKB-SubCell"/>
</dbReference>
<keyword evidence="2" id="KW-0328">Glycosyltransferase</keyword>
<dbReference type="Proteomes" id="UP001208570">
    <property type="component" value="Unassembled WGS sequence"/>
</dbReference>
<dbReference type="GO" id="GO:0097363">
    <property type="term" value="F:protein O-acetylglucosaminyltransferase activity"/>
    <property type="evidence" value="ECO:0007669"/>
    <property type="project" value="TreeGrafter"/>
</dbReference>
<dbReference type="InterPro" id="IPR007657">
    <property type="entry name" value="Glycosyltransferase_61"/>
</dbReference>
<keyword evidence="5" id="KW-1133">Transmembrane helix</keyword>
<evidence type="ECO:0000313" key="9">
    <source>
        <dbReference type="EMBL" id="KAK2149917.1"/>
    </source>
</evidence>
<dbReference type="GO" id="GO:0005783">
    <property type="term" value="C:endoplasmic reticulum"/>
    <property type="evidence" value="ECO:0007669"/>
    <property type="project" value="TreeGrafter"/>
</dbReference>
<evidence type="ECO:0000313" key="10">
    <source>
        <dbReference type="Proteomes" id="UP001208570"/>
    </source>
</evidence>
<evidence type="ECO:0000259" key="8">
    <source>
        <dbReference type="Pfam" id="PF04577"/>
    </source>
</evidence>
<evidence type="ECO:0000256" key="5">
    <source>
        <dbReference type="ARBA" id="ARBA00022989"/>
    </source>
</evidence>
<reference evidence="9" key="1">
    <citation type="journal article" date="2023" name="Mol. Biol. Evol.">
        <title>Third-Generation Sequencing Reveals the Adaptive Role of the Epigenome in Three Deep-Sea Polychaetes.</title>
        <authorList>
            <person name="Perez M."/>
            <person name="Aroh O."/>
            <person name="Sun Y."/>
            <person name="Lan Y."/>
            <person name="Juniper S.K."/>
            <person name="Young C.R."/>
            <person name="Angers B."/>
            <person name="Qian P.Y."/>
        </authorList>
    </citation>
    <scope>NUCLEOTIDE SEQUENCE</scope>
    <source>
        <strain evidence="9">P08H-3</strain>
    </source>
</reference>
<proteinExistence type="predicted"/>
<dbReference type="EMBL" id="JAODUP010000431">
    <property type="protein sequence ID" value="KAK2149917.1"/>
    <property type="molecule type" value="Genomic_DNA"/>
</dbReference>
<evidence type="ECO:0000256" key="2">
    <source>
        <dbReference type="ARBA" id="ARBA00022676"/>
    </source>
</evidence>